<evidence type="ECO:0000313" key="7">
    <source>
        <dbReference type="EMBL" id="KAK9103784.1"/>
    </source>
</evidence>
<comment type="caution">
    <text evidence="7">The sequence shown here is derived from an EMBL/GenBank/DDBJ whole genome shotgun (WGS) entry which is preliminary data.</text>
</comment>
<keyword evidence="8" id="KW-1185">Reference proteome</keyword>
<proteinExistence type="predicted"/>
<dbReference type="Proteomes" id="UP001417504">
    <property type="component" value="Unassembled WGS sequence"/>
</dbReference>
<gene>
    <name evidence="7" type="ORF">Sjap_021038</name>
</gene>
<keyword evidence="4" id="KW-0862">Zinc</keyword>
<dbReference type="GO" id="GO:0006281">
    <property type="term" value="P:DNA repair"/>
    <property type="evidence" value="ECO:0007669"/>
    <property type="project" value="TreeGrafter"/>
</dbReference>
<dbReference type="Gene3D" id="3.30.1740.10">
    <property type="entry name" value="Zinc finger, PARP-type"/>
    <property type="match status" value="1"/>
</dbReference>
<sequence>MAASSSTKIFAKYAKSGRSACKKCWGNISASAHRLGLVSRDTRGFNMTKWHHLSSCPIDSQSIAFAEKINGFPLLKASDQETLKLLLVDCDQSQNKDSNGENDETETSNKDKVKESKVRKFMYESVFIFQMPSNLFLSTNRSVKQVTVHSKKLRHTIQRNQRIGQPVESGKEAKLEITFSISDVKDNYKGATLLPEWKAFQTIIFLERGWSGCLVPLIFIYNREVERLV</sequence>
<dbReference type="InterPro" id="IPR036957">
    <property type="entry name" value="Znf_PARP_sf"/>
</dbReference>
<dbReference type="InterPro" id="IPR001510">
    <property type="entry name" value="Znf_PARP"/>
</dbReference>
<dbReference type="SUPFAM" id="SSF57716">
    <property type="entry name" value="Glucocorticoid receptor-like (DNA-binding domain)"/>
    <property type="match status" value="1"/>
</dbReference>
<dbReference type="EMBL" id="JBBNAE010000008">
    <property type="protein sequence ID" value="KAK9103784.1"/>
    <property type="molecule type" value="Genomic_DNA"/>
</dbReference>
<evidence type="ECO:0000313" key="8">
    <source>
        <dbReference type="Proteomes" id="UP001417504"/>
    </source>
</evidence>
<dbReference type="PANTHER" id="PTHR12083">
    <property type="entry name" value="BIFUNCTIONAL POLYNUCLEOTIDE PHOSPHATASE/KINASE"/>
    <property type="match status" value="1"/>
</dbReference>
<organism evidence="7 8">
    <name type="scientific">Stephania japonica</name>
    <dbReference type="NCBI Taxonomy" id="461633"/>
    <lineage>
        <taxon>Eukaryota</taxon>
        <taxon>Viridiplantae</taxon>
        <taxon>Streptophyta</taxon>
        <taxon>Embryophyta</taxon>
        <taxon>Tracheophyta</taxon>
        <taxon>Spermatophyta</taxon>
        <taxon>Magnoliopsida</taxon>
        <taxon>Ranunculales</taxon>
        <taxon>Menispermaceae</taxon>
        <taxon>Menispermoideae</taxon>
        <taxon>Cissampelideae</taxon>
        <taxon>Stephania</taxon>
    </lineage>
</organism>
<dbReference type="GO" id="GO:0005634">
    <property type="term" value="C:nucleus"/>
    <property type="evidence" value="ECO:0007669"/>
    <property type="project" value="UniProtKB-SubCell"/>
</dbReference>
<dbReference type="PANTHER" id="PTHR12083:SF9">
    <property type="entry name" value="BIFUNCTIONAL POLYNUCLEOTIDE PHOSPHATASE_KINASE"/>
    <property type="match status" value="1"/>
</dbReference>
<evidence type="ECO:0000256" key="2">
    <source>
        <dbReference type="ARBA" id="ARBA00022723"/>
    </source>
</evidence>
<dbReference type="GO" id="GO:0046403">
    <property type="term" value="F:polynucleotide 3'-phosphatase activity"/>
    <property type="evidence" value="ECO:0007669"/>
    <property type="project" value="TreeGrafter"/>
</dbReference>
<accession>A0AAP0I156</accession>
<reference evidence="7 8" key="1">
    <citation type="submission" date="2024-01" db="EMBL/GenBank/DDBJ databases">
        <title>Genome assemblies of Stephania.</title>
        <authorList>
            <person name="Yang L."/>
        </authorList>
    </citation>
    <scope>NUCLEOTIDE SEQUENCE [LARGE SCALE GENOMIC DNA]</scope>
    <source>
        <strain evidence="7">QJT</strain>
        <tissue evidence="7">Leaf</tissue>
    </source>
</reference>
<dbReference type="GO" id="GO:0046404">
    <property type="term" value="F:ATP-dependent polydeoxyribonucleotide 5'-hydroxyl-kinase activity"/>
    <property type="evidence" value="ECO:0007669"/>
    <property type="project" value="TreeGrafter"/>
</dbReference>
<comment type="subcellular location">
    <subcellularLocation>
        <location evidence="1">Nucleus</location>
    </subcellularLocation>
</comment>
<name>A0AAP0I156_9MAGN</name>
<keyword evidence="5" id="KW-0539">Nucleus</keyword>
<dbReference type="Pfam" id="PF00645">
    <property type="entry name" value="zf-PARP"/>
    <property type="match status" value="1"/>
</dbReference>
<feature type="domain" description="PARP-type" evidence="6">
    <location>
        <begin position="9"/>
        <end position="84"/>
    </location>
</feature>
<protein>
    <recommendedName>
        <fullName evidence="6">PARP-type domain-containing protein</fullName>
    </recommendedName>
</protein>
<evidence type="ECO:0000259" key="6">
    <source>
        <dbReference type="PROSITE" id="PS50064"/>
    </source>
</evidence>
<evidence type="ECO:0000256" key="3">
    <source>
        <dbReference type="ARBA" id="ARBA00022771"/>
    </source>
</evidence>
<dbReference type="PROSITE" id="PS50064">
    <property type="entry name" value="ZF_PARP_2"/>
    <property type="match status" value="1"/>
</dbReference>
<dbReference type="GO" id="GO:0003690">
    <property type="term" value="F:double-stranded DNA binding"/>
    <property type="evidence" value="ECO:0007669"/>
    <property type="project" value="TreeGrafter"/>
</dbReference>
<evidence type="ECO:0000256" key="5">
    <source>
        <dbReference type="ARBA" id="ARBA00023242"/>
    </source>
</evidence>
<keyword evidence="2" id="KW-0479">Metal-binding</keyword>
<evidence type="ECO:0000256" key="1">
    <source>
        <dbReference type="ARBA" id="ARBA00004123"/>
    </source>
</evidence>
<keyword evidence="3" id="KW-0863">Zinc-finger</keyword>
<dbReference type="GO" id="GO:0008270">
    <property type="term" value="F:zinc ion binding"/>
    <property type="evidence" value="ECO:0007669"/>
    <property type="project" value="UniProtKB-KW"/>
</dbReference>
<dbReference type="AlphaFoldDB" id="A0AAP0I156"/>
<dbReference type="SMART" id="SM01336">
    <property type="entry name" value="zf-PARP"/>
    <property type="match status" value="1"/>
</dbReference>
<evidence type="ECO:0000256" key="4">
    <source>
        <dbReference type="ARBA" id="ARBA00022833"/>
    </source>
</evidence>